<sequence length="313" mass="34022">MHTLSRVKASSASFNPSYRPTALFVGGTSGVGRGTAEAFARATKGRAHILICGRNRQAAEEIIAGFPNHDESKYEFVECDATLMKNVVQAAEEVKRRISGEAGEGKAKLNYVVLSQGILTLHGFDPTSEGIDKKMALHFYGRWKFVDELLPLLENASNAGEEARVLNILGAGDGNPVDTSDLGLKTNYSVIASAKQGCTYNDIFVAEYSSRYPNISFMHLAPGWINTPIVRGLPWYLRTFAPVFALIGARSVSSCGEYLTWALLSPEYKTGGFWLGPNGDPVDESTLHVNDDEVRKKLVEHYKQEVAGGSVGA</sequence>
<dbReference type="OrthoDB" id="2898509at2759"/>
<dbReference type="InterPro" id="IPR036291">
    <property type="entry name" value="NAD(P)-bd_dom_sf"/>
</dbReference>
<name>A0A0C3Q0V8_9AGAM</name>
<dbReference type="PRINTS" id="PR00081">
    <property type="entry name" value="GDHRDH"/>
</dbReference>
<dbReference type="InterPro" id="IPR002347">
    <property type="entry name" value="SDR_fam"/>
</dbReference>
<evidence type="ECO:0008006" key="4">
    <source>
        <dbReference type="Google" id="ProtNLM"/>
    </source>
</evidence>
<evidence type="ECO:0000313" key="3">
    <source>
        <dbReference type="Proteomes" id="UP000054248"/>
    </source>
</evidence>
<dbReference type="HOGENOM" id="CLU_044999_1_0_1"/>
<dbReference type="PANTHER" id="PTHR47534">
    <property type="entry name" value="YALI0E05731P"/>
    <property type="match status" value="1"/>
</dbReference>
<dbReference type="SUPFAM" id="SSF51735">
    <property type="entry name" value="NAD(P)-binding Rossmann-fold domains"/>
    <property type="match status" value="1"/>
</dbReference>
<dbReference type="Pfam" id="PF00106">
    <property type="entry name" value="adh_short"/>
    <property type="match status" value="1"/>
</dbReference>
<dbReference type="EMBL" id="KN823131">
    <property type="protein sequence ID" value="KIO21685.1"/>
    <property type="molecule type" value="Genomic_DNA"/>
</dbReference>
<dbReference type="Gene3D" id="3.40.50.720">
    <property type="entry name" value="NAD(P)-binding Rossmann-like Domain"/>
    <property type="match status" value="1"/>
</dbReference>
<dbReference type="AlphaFoldDB" id="A0A0C3Q0V8"/>
<dbReference type="PANTHER" id="PTHR47534:SF3">
    <property type="entry name" value="ALCOHOL DEHYDROGENASE-LIKE C-TERMINAL DOMAIN-CONTAINING PROTEIN"/>
    <property type="match status" value="1"/>
</dbReference>
<dbReference type="GO" id="GO:0016491">
    <property type="term" value="F:oxidoreductase activity"/>
    <property type="evidence" value="ECO:0007669"/>
    <property type="project" value="UniProtKB-KW"/>
</dbReference>
<gene>
    <name evidence="2" type="ORF">M407DRAFT_245406</name>
</gene>
<evidence type="ECO:0000313" key="2">
    <source>
        <dbReference type="EMBL" id="KIO21685.1"/>
    </source>
</evidence>
<accession>A0A0C3Q0V8</accession>
<dbReference type="Proteomes" id="UP000054248">
    <property type="component" value="Unassembled WGS sequence"/>
</dbReference>
<dbReference type="STRING" id="1051891.A0A0C3Q0V8"/>
<keyword evidence="1" id="KW-0560">Oxidoreductase</keyword>
<reference evidence="3" key="2">
    <citation type="submission" date="2015-01" db="EMBL/GenBank/DDBJ databases">
        <title>Evolutionary Origins and Diversification of the Mycorrhizal Mutualists.</title>
        <authorList>
            <consortium name="DOE Joint Genome Institute"/>
            <consortium name="Mycorrhizal Genomics Consortium"/>
            <person name="Kohler A."/>
            <person name="Kuo A."/>
            <person name="Nagy L.G."/>
            <person name="Floudas D."/>
            <person name="Copeland A."/>
            <person name="Barry K.W."/>
            <person name="Cichocki N."/>
            <person name="Veneault-Fourrey C."/>
            <person name="LaButti K."/>
            <person name="Lindquist E.A."/>
            <person name="Lipzen A."/>
            <person name="Lundell T."/>
            <person name="Morin E."/>
            <person name="Murat C."/>
            <person name="Riley R."/>
            <person name="Ohm R."/>
            <person name="Sun H."/>
            <person name="Tunlid A."/>
            <person name="Henrissat B."/>
            <person name="Grigoriev I.V."/>
            <person name="Hibbett D.S."/>
            <person name="Martin F."/>
        </authorList>
    </citation>
    <scope>NUCLEOTIDE SEQUENCE [LARGE SCALE GENOMIC DNA]</scope>
    <source>
        <strain evidence="3">MUT 4182</strain>
    </source>
</reference>
<evidence type="ECO:0000256" key="1">
    <source>
        <dbReference type="ARBA" id="ARBA00023002"/>
    </source>
</evidence>
<dbReference type="InterPro" id="IPR052228">
    <property type="entry name" value="Sec_Metab_Biosynth_Oxidored"/>
</dbReference>
<keyword evidence="3" id="KW-1185">Reference proteome</keyword>
<protein>
    <recommendedName>
        <fullName evidence="4">NAD(P)-binding protein</fullName>
    </recommendedName>
</protein>
<proteinExistence type="predicted"/>
<organism evidence="2 3">
    <name type="scientific">Tulasnella calospora MUT 4182</name>
    <dbReference type="NCBI Taxonomy" id="1051891"/>
    <lineage>
        <taxon>Eukaryota</taxon>
        <taxon>Fungi</taxon>
        <taxon>Dikarya</taxon>
        <taxon>Basidiomycota</taxon>
        <taxon>Agaricomycotina</taxon>
        <taxon>Agaricomycetes</taxon>
        <taxon>Cantharellales</taxon>
        <taxon>Tulasnellaceae</taxon>
        <taxon>Tulasnella</taxon>
    </lineage>
</organism>
<reference evidence="2 3" key="1">
    <citation type="submission" date="2014-04" db="EMBL/GenBank/DDBJ databases">
        <authorList>
            <consortium name="DOE Joint Genome Institute"/>
            <person name="Kuo A."/>
            <person name="Girlanda M."/>
            <person name="Perotto S."/>
            <person name="Kohler A."/>
            <person name="Nagy L.G."/>
            <person name="Floudas D."/>
            <person name="Copeland A."/>
            <person name="Barry K.W."/>
            <person name="Cichocki N."/>
            <person name="Veneault-Fourrey C."/>
            <person name="LaButti K."/>
            <person name="Lindquist E.A."/>
            <person name="Lipzen A."/>
            <person name="Lundell T."/>
            <person name="Morin E."/>
            <person name="Murat C."/>
            <person name="Sun H."/>
            <person name="Tunlid A."/>
            <person name="Henrissat B."/>
            <person name="Grigoriev I.V."/>
            <person name="Hibbett D.S."/>
            <person name="Martin F."/>
            <person name="Nordberg H.P."/>
            <person name="Cantor M.N."/>
            <person name="Hua S.X."/>
        </authorList>
    </citation>
    <scope>NUCLEOTIDE SEQUENCE [LARGE SCALE GENOMIC DNA]</scope>
    <source>
        <strain evidence="2 3">MUT 4182</strain>
    </source>
</reference>